<gene>
    <name evidence="2" type="ORF">CLUP02_15258</name>
</gene>
<sequence length="132" mass="15087">MSYANSTLWPGGSTQVSSSPIPISRGSRPRNIPDCRDSRPPQSGLCKDDMRRPIYYRVQLMGQIRNSEILLSTLSTWHTFHYIRTDLSNTRTDTRFIRLRWAASWAMAQLGCIRTTSQQLIALASHQLSNFN</sequence>
<accession>A0A9Q8T5W5</accession>
<feature type="compositionally biased region" description="Polar residues" evidence="1">
    <location>
        <begin position="1"/>
        <end position="16"/>
    </location>
</feature>
<dbReference type="GeneID" id="73349192"/>
<feature type="region of interest" description="Disordered" evidence="1">
    <location>
        <begin position="1"/>
        <end position="48"/>
    </location>
</feature>
<protein>
    <submittedName>
        <fullName evidence="2">Uncharacterized protein</fullName>
    </submittedName>
</protein>
<organism evidence="2 3">
    <name type="scientific">Colletotrichum lupini</name>
    <dbReference type="NCBI Taxonomy" id="145971"/>
    <lineage>
        <taxon>Eukaryota</taxon>
        <taxon>Fungi</taxon>
        <taxon>Dikarya</taxon>
        <taxon>Ascomycota</taxon>
        <taxon>Pezizomycotina</taxon>
        <taxon>Sordariomycetes</taxon>
        <taxon>Hypocreomycetidae</taxon>
        <taxon>Glomerellales</taxon>
        <taxon>Glomerellaceae</taxon>
        <taxon>Colletotrichum</taxon>
        <taxon>Colletotrichum acutatum species complex</taxon>
    </lineage>
</organism>
<proteinExistence type="predicted"/>
<name>A0A9Q8T5W5_9PEZI</name>
<dbReference type="AlphaFoldDB" id="A0A9Q8T5W5"/>
<reference evidence="2" key="1">
    <citation type="journal article" date="2021" name="Mol. Plant Microbe Interact.">
        <title>Complete Genome Sequence of the Plant-Pathogenic Fungus Colletotrichum lupini.</title>
        <authorList>
            <person name="Baroncelli R."/>
            <person name="Pensec F."/>
            <person name="Da Lio D."/>
            <person name="Boufleur T."/>
            <person name="Vicente I."/>
            <person name="Sarrocco S."/>
            <person name="Picot A."/>
            <person name="Baraldi E."/>
            <person name="Sukno S."/>
            <person name="Thon M."/>
            <person name="Le Floch G."/>
        </authorList>
    </citation>
    <scope>NUCLEOTIDE SEQUENCE</scope>
    <source>
        <strain evidence="2">IMI 504893</strain>
    </source>
</reference>
<evidence type="ECO:0000313" key="2">
    <source>
        <dbReference type="EMBL" id="UQC89727.1"/>
    </source>
</evidence>
<evidence type="ECO:0000256" key="1">
    <source>
        <dbReference type="SAM" id="MobiDB-lite"/>
    </source>
</evidence>
<dbReference type="EMBL" id="CP019480">
    <property type="protein sequence ID" value="UQC89727.1"/>
    <property type="molecule type" value="Genomic_DNA"/>
</dbReference>
<evidence type="ECO:0000313" key="3">
    <source>
        <dbReference type="Proteomes" id="UP000830671"/>
    </source>
</evidence>
<feature type="compositionally biased region" description="Low complexity" evidence="1">
    <location>
        <begin position="17"/>
        <end position="30"/>
    </location>
</feature>
<dbReference type="RefSeq" id="XP_049151328.1">
    <property type="nucleotide sequence ID" value="XM_049294182.1"/>
</dbReference>
<keyword evidence="3" id="KW-1185">Reference proteome</keyword>
<dbReference type="Proteomes" id="UP000830671">
    <property type="component" value="Chromosome 8"/>
</dbReference>
<dbReference type="KEGG" id="clup:CLUP02_15258"/>